<feature type="chain" id="PRO_5018974020" evidence="1">
    <location>
        <begin position="16"/>
        <end position="66"/>
    </location>
</feature>
<reference evidence="2" key="3">
    <citation type="journal article" date="2017" name="Nature">
        <title>Genome sequence of the progenitor of the wheat D genome Aegilops tauschii.</title>
        <authorList>
            <person name="Luo M.C."/>
            <person name="Gu Y.Q."/>
            <person name="Puiu D."/>
            <person name="Wang H."/>
            <person name="Twardziok S.O."/>
            <person name="Deal K.R."/>
            <person name="Huo N."/>
            <person name="Zhu T."/>
            <person name="Wang L."/>
            <person name="Wang Y."/>
            <person name="McGuire P.E."/>
            <person name="Liu S."/>
            <person name="Long H."/>
            <person name="Ramasamy R.K."/>
            <person name="Rodriguez J.C."/>
            <person name="Van S.L."/>
            <person name="Yuan L."/>
            <person name="Wang Z."/>
            <person name="Xia Z."/>
            <person name="Xiao L."/>
            <person name="Anderson O.D."/>
            <person name="Ouyang S."/>
            <person name="Liang Y."/>
            <person name="Zimin A.V."/>
            <person name="Pertea G."/>
            <person name="Qi P."/>
            <person name="Bennetzen J.L."/>
            <person name="Dai X."/>
            <person name="Dawson M.W."/>
            <person name="Muller H.G."/>
            <person name="Kugler K."/>
            <person name="Rivarola-Duarte L."/>
            <person name="Spannagl M."/>
            <person name="Mayer K.F.X."/>
            <person name="Lu F.H."/>
            <person name="Bevan M.W."/>
            <person name="Leroy P."/>
            <person name="Li P."/>
            <person name="You F.M."/>
            <person name="Sun Q."/>
            <person name="Liu Z."/>
            <person name="Lyons E."/>
            <person name="Wicker T."/>
            <person name="Salzberg S.L."/>
            <person name="Devos K.M."/>
            <person name="Dvorak J."/>
        </authorList>
    </citation>
    <scope>NUCLEOTIDE SEQUENCE [LARGE SCALE GENOMIC DNA]</scope>
    <source>
        <strain evidence="2">cv. AL8/78</strain>
    </source>
</reference>
<keyword evidence="3" id="KW-1185">Reference proteome</keyword>
<sequence length="66" mass="6907">RISCAAIALFKYASSALLPLVVDPDDINDGHLESWTTSSPCSASATSARTCSSHGGTTARRLLIEL</sequence>
<evidence type="ECO:0000256" key="1">
    <source>
        <dbReference type="SAM" id="SignalP"/>
    </source>
</evidence>
<dbReference type="EnsemblPlants" id="AET3Gv20872800.1">
    <property type="protein sequence ID" value="AET3Gv20872800.1"/>
    <property type="gene ID" value="AET3Gv20872800"/>
</dbReference>
<reference evidence="3" key="1">
    <citation type="journal article" date="2014" name="Science">
        <title>Ancient hybridizations among the ancestral genomes of bread wheat.</title>
        <authorList>
            <consortium name="International Wheat Genome Sequencing Consortium,"/>
            <person name="Marcussen T."/>
            <person name="Sandve S.R."/>
            <person name="Heier L."/>
            <person name="Spannagl M."/>
            <person name="Pfeifer M."/>
            <person name="Jakobsen K.S."/>
            <person name="Wulff B.B."/>
            <person name="Steuernagel B."/>
            <person name="Mayer K.F."/>
            <person name="Olsen O.A."/>
        </authorList>
    </citation>
    <scope>NUCLEOTIDE SEQUENCE [LARGE SCALE GENOMIC DNA]</scope>
    <source>
        <strain evidence="3">cv. AL8/78</strain>
    </source>
</reference>
<organism evidence="2 3">
    <name type="scientific">Aegilops tauschii subsp. strangulata</name>
    <name type="common">Goatgrass</name>
    <dbReference type="NCBI Taxonomy" id="200361"/>
    <lineage>
        <taxon>Eukaryota</taxon>
        <taxon>Viridiplantae</taxon>
        <taxon>Streptophyta</taxon>
        <taxon>Embryophyta</taxon>
        <taxon>Tracheophyta</taxon>
        <taxon>Spermatophyta</taxon>
        <taxon>Magnoliopsida</taxon>
        <taxon>Liliopsida</taxon>
        <taxon>Poales</taxon>
        <taxon>Poaceae</taxon>
        <taxon>BOP clade</taxon>
        <taxon>Pooideae</taxon>
        <taxon>Triticodae</taxon>
        <taxon>Triticeae</taxon>
        <taxon>Triticinae</taxon>
        <taxon>Aegilops</taxon>
    </lineage>
</organism>
<keyword evidence="1" id="KW-0732">Signal</keyword>
<reference evidence="2" key="4">
    <citation type="submission" date="2019-03" db="UniProtKB">
        <authorList>
            <consortium name="EnsemblPlants"/>
        </authorList>
    </citation>
    <scope>IDENTIFICATION</scope>
</reference>
<reference evidence="2" key="5">
    <citation type="journal article" date="2021" name="G3 (Bethesda)">
        <title>Aegilops tauschii genome assembly Aet v5.0 features greater sequence contiguity and improved annotation.</title>
        <authorList>
            <person name="Wang L."/>
            <person name="Zhu T."/>
            <person name="Rodriguez J.C."/>
            <person name="Deal K.R."/>
            <person name="Dubcovsky J."/>
            <person name="McGuire P.E."/>
            <person name="Lux T."/>
            <person name="Spannagl M."/>
            <person name="Mayer K.F.X."/>
            <person name="Baldrich P."/>
            <person name="Meyers B.C."/>
            <person name="Huo N."/>
            <person name="Gu Y.Q."/>
            <person name="Zhou H."/>
            <person name="Devos K.M."/>
            <person name="Bennetzen J.L."/>
            <person name="Unver T."/>
            <person name="Budak H."/>
            <person name="Gulick P.J."/>
            <person name="Galiba G."/>
            <person name="Kalapos B."/>
            <person name="Nelson D.R."/>
            <person name="Li P."/>
            <person name="You F.M."/>
            <person name="Luo M.C."/>
            <person name="Dvorak J."/>
        </authorList>
    </citation>
    <scope>NUCLEOTIDE SEQUENCE [LARGE SCALE GENOMIC DNA]</scope>
    <source>
        <strain evidence="2">cv. AL8/78</strain>
    </source>
</reference>
<dbReference type="Gramene" id="AET3Gv20872800.1">
    <property type="protein sequence ID" value="AET3Gv20872800.1"/>
    <property type="gene ID" value="AET3Gv20872800"/>
</dbReference>
<proteinExistence type="predicted"/>
<protein>
    <submittedName>
        <fullName evidence="2">Uncharacterized protein</fullName>
    </submittedName>
</protein>
<dbReference type="Proteomes" id="UP000015105">
    <property type="component" value="Chromosome 3D"/>
</dbReference>
<name>A0A453G3C8_AEGTS</name>
<feature type="signal peptide" evidence="1">
    <location>
        <begin position="1"/>
        <end position="15"/>
    </location>
</feature>
<reference evidence="3" key="2">
    <citation type="journal article" date="2017" name="Nat. Plants">
        <title>The Aegilops tauschii genome reveals multiple impacts of transposons.</title>
        <authorList>
            <person name="Zhao G."/>
            <person name="Zou C."/>
            <person name="Li K."/>
            <person name="Wang K."/>
            <person name="Li T."/>
            <person name="Gao L."/>
            <person name="Zhang X."/>
            <person name="Wang H."/>
            <person name="Yang Z."/>
            <person name="Liu X."/>
            <person name="Jiang W."/>
            <person name="Mao L."/>
            <person name="Kong X."/>
            <person name="Jiao Y."/>
            <person name="Jia J."/>
        </authorList>
    </citation>
    <scope>NUCLEOTIDE SEQUENCE [LARGE SCALE GENOMIC DNA]</scope>
    <source>
        <strain evidence="3">cv. AL8/78</strain>
    </source>
</reference>
<accession>A0A453G3C8</accession>
<evidence type="ECO:0000313" key="3">
    <source>
        <dbReference type="Proteomes" id="UP000015105"/>
    </source>
</evidence>
<dbReference type="AlphaFoldDB" id="A0A453G3C8"/>
<evidence type="ECO:0000313" key="2">
    <source>
        <dbReference type="EnsemblPlants" id="AET3Gv20872800.1"/>
    </source>
</evidence>